<dbReference type="PANTHER" id="PTHR11256:SF21">
    <property type="entry name" value="BCL-2 BCL-2 HOMOLOGY REGION 1-3 DOMAIN-CONTAINING PROTEIN"/>
    <property type="match status" value="1"/>
</dbReference>
<evidence type="ECO:0000256" key="1">
    <source>
        <dbReference type="ARBA" id="ARBA00009458"/>
    </source>
</evidence>
<evidence type="ECO:0000256" key="3">
    <source>
        <dbReference type="SAM" id="MobiDB-lite"/>
    </source>
</evidence>
<dbReference type="GO" id="GO:0005741">
    <property type="term" value="C:mitochondrial outer membrane"/>
    <property type="evidence" value="ECO:0007669"/>
    <property type="project" value="TreeGrafter"/>
</dbReference>
<dbReference type="Gene3D" id="1.10.437.10">
    <property type="entry name" value="Blc2-like"/>
    <property type="match status" value="1"/>
</dbReference>
<keyword evidence="2" id="KW-0053">Apoptosis</keyword>
<dbReference type="GO" id="GO:0042981">
    <property type="term" value="P:regulation of apoptotic process"/>
    <property type="evidence" value="ECO:0007669"/>
    <property type="project" value="InterPro"/>
</dbReference>
<evidence type="ECO:0000256" key="2">
    <source>
        <dbReference type="ARBA" id="ARBA00022703"/>
    </source>
</evidence>
<reference evidence="6 7" key="1">
    <citation type="journal article" date="2024" name="BMC Genomics">
        <title>Genome assembly of redclaw crayfish (Cherax quadricarinatus) provides insights into its immune adaptation and hypoxia tolerance.</title>
        <authorList>
            <person name="Liu Z."/>
            <person name="Zheng J."/>
            <person name="Li H."/>
            <person name="Fang K."/>
            <person name="Wang S."/>
            <person name="He J."/>
            <person name="Zhou D."/>
            <person name="Weng S."/>
            <person name="Chi M."/>
            <person name="Gu Z."/>
            <person name="He J."/>
            <person name="Li F."/>
            <person name="Wang M."/>
        </authorList>
    </citation>
    <scope>NUCLEOTIDE SEQUENCE [LARGE SCALE GENOMIC DNA]</scope>
    <source>
        <strain evidence="6">ZL_2023a</strain>
    </source>
</reference>
<dbReference type="Pfam" id="PF00452">
    <property type="entry name" value="Bcl-2"/>
    <property type="match status" value="1"/>
</dbReference>
<accession>A0AAW0XR17</accession>
<dbReference type="GO" id="GO:0097192">
    <property type="term" value="P:extrinsic apoptotic signaling pathway in absence of ligand"/>
    <property type="evidence" value="ECO:0007669"/>
    <property type="project" value="TreeGrafter"/>
</dbReference>
<dbReference type="InterPro" id="IPR036834">
    <property type="entry name" value="Bcl-2-like_sf"/>
</dbReference>
<feature type="transmembrane region" description="Helical" evidence="4">
    <location>
        <begin position="448"/>
        <end position="470"/>
    </location>
</feature>
<dbReference type="PANTHER" id="PTHR11256">
    <property type="entry name" value="BCL-2 RELATED"/>
    <property type="match status" value="1"/>
</dbReference>
<dbReference type="EMBL" id="JARKIK010000028">
    <property type="protein sequence ID" value="KAK8742246.1"/>
    <property type="molecule type" value="Genomic_DNA"/>
</dbReference>
<proteinExistence type="inferred from homology"/>
<dbReference type="PROSITE" id="PS50062">
    <property type="entry name" value="BCL2_FAMILY"/>
    <property type="match status" value="1"/>
</dbReference>
<comment type="similarity">
    <text evidence="1">Belongs to the Bcl-2 family.</text>
</comment>
<dbReference type="SMART" id="SM00337">
    <property type="entry name" value="BCL"/>
    <property type="match status" value="1"/>
</dbReference>
<feature type="region of interest" description="Disordered" evidence="3">
    <location>
        <begin position="169"/>
        <end position="219"/>
    </location>
</feature>
<feature type="region of interest" description="Disordered" evidence="3">
    <location>
        <begin position="1"/>
        <end position="126"/>
    </location>
</feature>
<gene>
    <name evidence="6" type="ORF">OTU49_001755</name>
</gene>
<dbReference type="InterPro" id="IPR002475">
    <property type="entry name" value="Bcl2-like"/>
</dbReference>
<dbReference type="InterPro" id="IPR046371">
    <property type="entry name" value="Bcl-2_BH1-3"/>
</dbReference>
<dbReference type="PRINTS" id="PR01862">
    <property type="entry name" value="BCL2FAMILY"/>
</dbReference>
<dbReference type="SUPFAM" id="SSF56854">
    <property type="entry name" value="Bcl-2 inhibitors of programmed cell death"/>
    <property type="match status" value="1"/>
</dbReference>
<dbReference type="GO" id="GO:0008630">
    <property type="term" value="P:intrinsic apoptotic signaling pathway in response to DNA damage"/>
    <property type="evidence" value="ECO:0007669"/>
    <property type="project" value="TreeGrafter"/>
</dbReference>
<evidence type="ECO:0000259" key="5">
    <source>
        <dbReference type="SMART" id="SM00337"/>
    </source>
</evidence>
<dbReference type="Proteomes" id="UP001445076">
    <property type="component" value="Unassembled WGS sequence"/>
</dbReference>
<dbReference type="GO" id="GO:0051400">
    <property type="term" value="F:BH domain binding"/>
    <property type="evidence" value="ECO:0007669"/>
    <property type="project" value="TreeGrafter"/>
</dbReference>
<feature type="compositionally biased region" description="Basic residues" evidence="3">
    <location>
        <begin position="203"/>
        <end position="213"/>
    </location>
</feature>
<feature type="domain" description="Bcl-2 Bcl-2 homology region 1-3" evidence="5">
    <location>
        <begin position="340"/>
        <end position="438"/>
    </location>
</feature>
<keyword evidence="4" id="KW-0472">Membrane</keyword>
<name>A0AAW0XR17_CHEQU</name>
<dbReference type="InterPro" id="IPR026298">
    <property type="entry name" value="Bcl-2_fam"/>
</dbReference>
<feature type="compositionally biased region" description="Basic and acidic residues" evidence="3">
    <location>
        <begin position="177"/>
        <end position="191"/>
    </location>
</feature>
<sequence>MAKEFIEPPQEEECVQWSSQQDGNDTRENTQVSQPEAKAQAKPNVSTPEEKDIDIVYEETLSTPSSQENIPPHFPSSSLPLSPVLVSPSSLPPLPSPLSSQYSSHPSLPSSSSPLLSPPAHPHQRSTNISVEEFNERAMQDSENNNVDENSNDQQYDLYADYHQEFSHHQFVPDQSVRPRDRRPQSERDQPDCTNMNNEDSYRRRRSRFSHRRNLSEDQTYSGASYAFEDNHSYLPPLPNLTTRPGAIDRKGFQENLQHCQTRISTQSHSQKLPLNLRGGGYDPLPPLPAPSEDITQGAQELLMNFTYDTLQSNHLEVPESFIMHRGFSNPTWSRAGQELQKLADAFAKTEERRRVQVMAKSVNLRSMNMENFFELCAELFSDGITRERIVALFTFVGDVAVHQVRLRGEEFLQLLMKWSLKYLVDNICRWVQAAGGWVVVLCCGANMLYKGTILAFCIVGTLAAGLFIYKTLKDW</sequence>
<keyword evidence="4" id="KW-1133">Transmembrane helix</keyword>
<feature type="compositionally biased region" description="Polar residues" evidence="3">
    <location>
        <begin position="16"/>
        <end position="34"/>
    </location>
</feature>
<comment type="caution">
    <text evidence="6">The sequence shown here is derived from an EMBL/GenBank/DDBJ whole genome shotgun (WGS) entry which is preliminary data.</text>
</comment>
<evidence type="ECO:0000313" key="6">
    <source>
        <dbReference type="EMBL" id="KAK8742246.1"/>
    </source>
</evidence>
<keyword evidence="4" id="KW-0812">Transmembrane</keyword>
<feature type="compositionally biased region" description="Low complexity" evidence="3">
    <location>
        <begin position="97"/>
        <end position="115"/>
    </location>
</feature>
<dbReference type="CDD" id="cd06845">
    <property type="entry name" value="Bcl-2_like"/>
    <property type="match status" value="1"/>
</dbReference>
<evidence type="ECO:0000313" key="7">
    <source>
        <dbReference type="Proteomes" id="UP001445076"/>
    </source>
</evidence>
<dbReference type="AlphaFoldDB" id="A0AAW0XR17"/>
<feature type="compositionally biased region" description="Low complexity" evidence="3">
    <location>
        <begin position="75"/>
        <end position="89"/>
    </location>
</feature>
<organism evidence="6 7">
    <name type="scientific">Cherax quadricarinatus</name>
    <name type="common">Australian red claw crayfish</name>
    <dbReference type="NCBI Taxonomy" id="27406"/>
    <lineage>
        <taxon>Eukaryota</taxon>
        <taxon>Metazoa</taxon>
        <taxon>Ecdysozoa</taxon>
        <taxon>Arthropoda</taxon>
        <taxon>Crustacea</taxon>
        <taxon>Multicrustacea</taxon>
        <taxon>Malacostraca</taxon>
        <taxon>Eumalacostraca</taxon>
        <taxon>Eucarida</taxon>
        <taxon>Decapoda</taxon>
        <taxon>Pleocyemata</taxon>
        <taxon>Astacidea</taxon>
        <taxon>Parastacoidea</taxon>
        <taxon>Parastacidae</taxon>
        <taxon>Cherax</taxon>
    </lineage>
</organism>
<protein>
    <recommendedName>
        <fullName evidence="5">Bcl-2 Bcl-2 homology region 1-3 domain-containing protein</fullName>
    </recommendedName>
</protein>
<dbReference type="GO" id="GO:0001836">
    <property type="term" value="P:release of cytochrome c from mitochondria"/>
    <property type="evidence" value="ECO:0007669"/>
    <property type="project" value="TreeGrafter"/>
</dbReference>
<evidence type="ECO:0000256" key="4">
    <source>
        <dbReference type="SAM" id="Phobius"/>
    </source>
</evidence>
<feature type="compositionally biased region" description="Polar residues" evidence="3">
    <location>
        <begin position="60"/>
        <end position="69"/>
    </location>
</feature>
<keyword evidence="7" id="KW-1185">Reference proteome</keyword>